<dbReference type="EMBL" id="UZAK01037971">
    <property type="protein sequence ID" value="VDP60082.1"/>
    <property type="molecule type" value="Genomic_DNA"/>
</dbReference>
<protein>
    <submittedName>
        <fullName evidence="1 3">Uncharacterized protein</fullName>
    </submittedName>
</protein>
<reference evidence="3" key="1">
    <citation type="submission" date="2016-06" db="UniProtKB">
        <authorList>
            <consortium name="WormBaseParasite"/>
        </authorList>
    </citation>
    <scope>IDENTIFICATION</scope>
</reference>
<evidence type="ECO:0000313" key="1">
    <source>
        <dbReference type="EMBL" id="VDP60082.1"/>
    </source>
</evidence>
<evidence type="ECO:0000313" key="2">
    <source>
        <dbReference type="Proteomes" id="UP000279833"/>
    </source>
</evidence>
<dbReference type="Proteomes" id="UP000279833">
    <property type="component" value="Unassembled WGS sequence"/>
</dbReference>
<proteinExistence type="predicted"/>
<evidence type="ECO:0000313" key="3">
    <source>
        <dbReference type="WBParaSite" id="SCUD_0001578301-mRNA-1"/>
    </source>
</evidence>
<gene>
    <name evidence="1" type="ORF">SCUD_LOCUS15780</name>
</gene>
<dbReference type="WBParaSite" id="SCUD_0001578301-mRNA-1">
    <property type="protein sequence ID" value="SCUD_0001578301-mRNA-1"/>
    <property type="gene ID" value="SCUD_0001578301"/>
</dbReference>
<name>A0A183KL67_9TREM</name>
<reference evidence="1 2" key="2">
    <citation type="submission" date="2018-11" db="EMBL/GenBank/DDBJ databases">
        <authorList>
            <consortium name="Pathogen Informatics"/>
        </authorList>
    </citation>
    <scope>NUCLEOTIDE SEQUENCE [LARGE SCALE GENOMIC DNA]</scope>
    <source>
        <strain evidence="1">Dakar</strain>
        <strain evidence="2">Dakar, Senegal</strain>
    </source>
</reference>
<organism evidence="3">
    <name type="scientific">Schistosoma curassoni</name>
    <dbReference type="NCBI Taxonomy" id="6186"/>
    <lineage>
        <taxon>Eukaryota</taxon>
        <taxon>Metazoa</taxon>
        <taxon>Spiralia</taxon>
        <taxon>Lophotrochozoa</taxon>
        <taxon>Platyhelminthes</taxon>
        <taxon>Trematoda</taxon>
        <taxon>Digenea</taxon>
        <taxon>Strigeidida</taxon>
        <taxon>Schistosomatoidea</taxon>
        <taxon>Schistosomatidae</taxon>
        <taxon>Schistosoma</taxon>
    </lineage>
</organism>
<keyword evidence="2" id="KW-1185">Reference proteome</keyword>
<dbReference type="AlphaFoldDB" id="A0A183KL67"/>
<accession>A0A183KL67</accession>
<sequence>MLVRRTIANFPTSDNKPYEYDLNMIGDANNHMLSLLTASDCVFLVQKQLYIINALFHDFVVEVSNLSFQLET</sequence>